<dbReference type="PANTHER" id="PTHR19139:SF270">
    <property type="entry name" value="ENTOMOGLYCEROPORIN 1-RELATED"/>
    <property type="match status" value="1"/>
</dbReference>
<dbReference type="InterPro" id="IPR000425">
    <property type="entry name" value="MIP"/>
</dbReference>
<dbReference type="Pfam" id="PF00230">
    <property type="entry name" value="MIP"/>
    <property type="match status" value="1"/>
</dbReference>
<evidence type="ECO:0000256" key="8">
    <source>
        <dbReference type="SAM" id="Phobius"/>
    </source>
</evidence>
<keyword evidence="6 8" id="KW-0472">Membrane</keyword>
<reference evidence="9" key="1">
    <citation type="submission" date="2021-05" db="EMBL/GenBank/DDBJ databases">
        <authorList>
            <person name="Alioto T."/>
            <person name="Alioto T."/>
            <person name="Gomez Garrido J."/>
        </authorList>
    </citation>
    <scope>NUCLEOTIDE SEQUENCE</scope>
</reference>
<name>A0A8D8USW8_9HEMI</name>
<feature type="transmembrane region" description="Helical" evidence="8">
    <location>
        <begin position="187"/>
        <end position="205"/>
    </location>
</feature>
<feature type="transmembrane region" description="Helical" evidence="8">
    <location>
        <begin position="228"/>
        <end position="249"/>
    </location>
</feature>
<dbReference type="PROSITE" id="PS00221">
    <property type="entry name" value="MIP"/>
    <property type="match status" value="1"/>
</dbReference>
<keyword evidence="5 8" id="KW-1133">Transmembrane helix</keyword>
<dbReference type="PRINTS" id="PR00783">
    <property type="entry name" value="MINTRINSICP"/>
</dbReference>
<feature type="transmembrane region" description="Helical" evidence="8">
    <location>
        <begin position="64"/>
        <end position="83"/>
    </location>
</feature>
<evidence type="ECO:0000256" key="5">
    <source>
        <dbReference type="ARBA" id="ARBA00022989"/>
    </source>
</evidence>
<dbReference type="EMBL" id="HBUF01349634">
    <property type="protein sequence ID" value="CAG6712716.1"/>
    <property type="molecule type" value="Transcribed_RNA"/>
</dbReference>
<organism evidence="9">
    <name type="scientific">Cacopsylla melanoneura</name>
    <dbReference type="NCBI Taxonomy" id="428564"/>
    <lineage>
        <taxon>Eukaryota</taxon>
        <taxon>Metazoa</taxon>
        <taxon>Ecdysozoa</taxon>
        <taxon>Arthropoda</taxon>
        <taxon>Hexapoda</taxon>
        <taxon>Insecta</taxon>
        <taxon>Pterygota</taxon>
        <taxon>Neoptera</taxon>
        <taxon>Paraneoptera</taxon>
        <taxon>Hemiptera</taxon>
        <taxon>Sternorrhyncha</taxon>
        <taxon>Psylloidea</taxon>
        <taxon>Psyllidae</taxon>
        <taxon>Psyllinae</taxon>
        <taxon>Cacopsylla</taxon>
    </lineage>
</organism>
<feature type="transmembrane region" description="Helical" evidence="8">
    <location>
        <begin position="156"/>
        <end position="175"/>
    </location>
</feature>
<feature type="transmembrane region" description="Helical" evidence="8">
    <location>
        <begin position="26"/>
        <end position="52"/>
    </location>
</feature>
<evidence type="ECO:0000256" key="4">
    <source>
        <dbReference type="ARBA" id="ARBA00022692"/>
    </source>
</evidence>
<dbReference type="SUPFAM" id="SSF81338">
    <property type="entry name" value="Aquaporin-like"/>
    <property type="match status" value="1"/>
</dbReference>
<feature type="transmembrane region" description="Helical" evidence="8">
    <location>
        <begin position="104"/>
        <end position="125"/>
    </location>
</feature>
<dbReference type="InterPro" id="IPR022357">
    <property type="entry name" value="MIP_CS"/>
</dbReference>
<dbReference type="InterPro" id="IPR023271">
    <property type="entry name" value="Aquaporin-like"/>
</dbReference>
<dbReference type="AlphaFoldDB" id="A0A8D8USW8"/>
<evidence type="ECO:0000256" key="7">
    <source>
        <dbReference type="RuleBase" id="RU000477"/>
    </source>
</evidence>
<sequence>MSKSLSSPHNSMANIKTRISCKTSRLIEIALGELVGSAMLMFFGCMSLVQGFSSTPLPSMQPGLIFGFVVSTVICIFGHISGAHLNPTVSISAYLFESICSIELVVYILSQVFGCLVGVGLLNIITPDVIMYPAVHGPVNGFCTTVPHPSLSTVQAFLAEFFATSLLIFTCCGIWDSRNARFGDSNAIKFALVVALLSITVGPYTGCSMNPARSLAPAFYSNQWTQHWLYWVSPILASVVTTLVYKFVFSKEHQWKNRSEQLGPADAESSVPIN</sequence>
<dbReference type="PANTHER" id="PTHR19139">
    <property type="entry name" value="AQUAPORIN TRANSPORTER"/>
    <property type="match status" value="1"/>
</dbReference>
<evidence type="ECO:0000256" key="1">
    <source>
        <dbReference type="ARBA" id="ARBA00004141"/>
    </source>
</evidence>
<accession>A0A8D8USW8</accession>
<protein>
    <submittedName>
        <fullName evidence="9">Aquaporin-4</fullName>
    </submittedName>
</protein>
<evidence type="ECO:0000256" key="3">
    <source>
        <dbReference type="ARBA" id="ARBA00022448"/>
    </source>
</evidence>
<keyword evidence="3 7" id="KW-0813">Transport</keyword>
<evidence type="ECO:0000256" key="6">
    <source>
        <dbReference type="ARBA" id="ARBA00023136"/>
    </source>
</evidence>
<dbReference type="InterPro" id="IPR034294">
    <property type="entry name" value="Aquaporin_transptr"/>
</dbReference>
<keyword evidence="4 7" id="KW-0812">Transmembrane</keyword>
<dbReference type="Gene3D" id="1.20.1080.10">
    <property type="entry name" value="Glycerol uptake facilitator protein"/>
    <property type="match status" value="1"/>
</dbReference>
<proteinExistence type="inferred from homology"/>
<evidence type="ECO:0000313" key="9">
    <source>
        <dbReference type="EMBL" id="CAG6712716.1"/>
    </source>
</evidence>
<dbReference type="GO" id="GO:0005886">
    <property type="term" value="C:plasma membrane"/>
    <property type="evidence" value="ECO:0007669"/>
    <property type="project" value="TreeGrafter"/>
</dbReference>
<comment type="similarity">
    <text evidence="2 7">Belongs to the MIP/aquaporin (TC 1.A.8) family.</text>
</comment>
<comment type="subcellular location">
    <subcellularLocation>
        <location evidence="1">Membrane</location>
        <topology evidence="1">Multi-pass membrane protein</topology>
    </subcellularLocation>
</comment>
<evidence type="ECO:0000256" key="2">
    <source>
        <dbReference type="ARBA" id="ARBA00006175"/>
    </source>
</evidence>
<dbReference type="GO" id="GO:0015267">
    <property type="term" value="F:channel activity"/>
    <property type="evidence" value="ECO:0007669"/>
    <property type="project" value="InterPro"/>
</dbReference>